<dbReference type="RefSeq" id="XP_018009363.1">
    <property type="nucleotide sequence ID" value="XM_018153874.2"/>
</dbReference>
<dbReference type="GO" id="GO:0019901">
    <property type="term" value="F:protein kinase binding"/>
    <property type="evidence" value="ECO:0007669"/>
    <property type="project" value="TreeGrafter"/>
</dbReference>
<feature type="compositionally biased region" description="Polar residues" evidence="6">
    <location>
        <begin position="839"/>
        <end position="853"/>
    </location>
</feature>
<proteinExistence type="inferred from homology"/>
<feature type="compositionally biased region" description="Polar residues" evidence="6">
    <location>
        <begin position="604"/>
        <end position="614"/>
    </location>
</feature>
<dbReference type="GO" id="GO:0060236">
    <property type="term" value="P:regulation of mitotic spindle organization"/>
    <property type="evidence" value="ECO:0007669"/>
    <property type="project" value="TreeGrafter"/>
</dbReference>
<evidence type="ECO:0000313" key="8">
    <source>
        <dbReference type="RefSeq" id="XP_018009363.1"/>
    </source>
</evidence>
<sequence>MLSEATIALCSSSPVHGYLDLVTRALGKTSDATAARAPHPEIVGRISLPASQESNGGQLGSPSNPSSSLASPSIVNSSKANSLLEYSQLGCLSLGWQDSPDIVSLFLSGQLQKYKQSECNLSFFDQDHEALFKPSDFEMKCSILMMKDTDTKGLCQCSTSISEDERIFEKNAFQELQASVDCEKCGEVCLSRLRMNIENLNADIKLLSTDELTQSFQDMGDGQSFNGSLTDAVSDGSSHVKSASNKDNLYSTTIIAGREKVGSSTGNFSTDIIGGQDYASSGPAKVNLFSTTIISSPDVIDCSTQLPSSPLPHTKGCVQMAGSNEESYRSSPSSNHAASTPSKLSTCGSLKNLTRQFHQDQTPHVPAGYIRRCPRHNDDDSKDRVCSIDQSSMNPFDSCTDSLQMPTVSPSLFKEVISPAGGEKSASDFRWSIEQIALLNPAHIELTSPQTHVDSPQDLEYEKKAQEAIEKFFSRRCILPSPWTNSGPKSRVGDLSERHKYSSCTSGSVQTPLSSDCRNFTPAAASPSFPMPLHNAPKGVSISCQTNLSFPPVLPAHVESLFALYSQAAESKTPDGASATNDVACFNNTSLRRRLLFSSEDSKSCSPSLTSFSGKSADDKSEGSPILQTCFPRKDGVFHHPSEVAAEPTPPIMSPVYMYSTDIGREAMSLSPIAGDLQQSSFDLNIYHRQSSRMNQDSFHGPMCSLSPDVGSQKQFLIDTNCKEQALILPPSPQFSPIRCDISPRGVKCNDCGELKCECATTETNSTSQDLAGYQRECNETCSSTQGSNTITFMSFTTPTKDFMSFTTPDEGVRSLTTRAEDRTSFTTSAANFTSSTTPDKNLMSSTTPAGNITSKTSMTGTLSTTTTLSKSFLSSAESLTSVTTPVQSASSITVSREDLKIPAMNTASCTSLLGQPVTMAQLSHLSPIKFVDQSESTASSPEFCSGLMYDSNVPMSSSQKCDKLSEISSLMKIRDDMEHDEHSYSHKFCHDDLSNKFNLVSSSNKPTGACYSLFKSNEPSSAAVSTALAANEFSNASVPNVFSDAPAANKSSDAPSIFNFSNTFSPTTSNAFLRLNELRNSQTSSFSVNFTSNKFEDTSTSKALKNNSPLYKINDPPHSNRFNEVSPFKIFGNSSPEFKLSTNYLSYNSSSSSKSSSVSGSSRFLSSSNASSGSSCDSREHKSYGDSSTMEQSGQVLLHMSDEGGLSLSDCPSSCLSTLPDTDESLAAPTLSVGGCDVGSGIDGGVGGNGSGVGGGNPTASQKRPLF</sequence>
<keyword evidence="3" id="KW-0132">Cell division</keyword>
<keyword evidence="5" id="KW-0131">Cell cycle</keyword>
<feature type="region of interest" description="Disordered" evidence="6">
    <location>
        <begin position="50"/>
        <end position="73"/>
    </location>
</feature>
<feature type="region of interest" description="Disordered" evidence="6">
    <location>
        <begin position="321"/>
        <end position="342"/>
    </location>
</feature>
<comment type="similarity">
    <text evidence="1">Belongs to the BORA family.</text>
</comment>
<keyword evidence="7" id="KW-1185">Reference proteome</keyword>
<evidence type="ECO:0000313" key="7">
    <source>
        <dbReference type="Proteomes" id="UP000694843"/>
    </source>
</evidence>
<evidence type="ECO:0000256" key="6">
    <source>
        <dbReference type="SAM" id="MobiDB-lite"/>
    </source>
</evidence>
<dbReference type="InterPro" id="IPR023252">
    <property type="entry name" value="Aurora_borealis_protein"/>
</dbReference>
<evidence type="ECO:0000256" key="2">
    <source>
        <dbReference type="ARBA" id="ARBA00020055"/>
    </source>
</evidence>
<dbReference type="GO" id="GO:0005737">
    <property type="term" value="C:cytoplasm"/>
    <property type="evidence" value="ECO:0007669"/>
    <property type="project" value="TreeGrafter"/>
</dbReference>
<dbReference type="Pfam" id="PF15280">
    <property type="entry name" value="BORA_N"/>
    <property type="match status" value="1"/>
</dbReference>
<feature type="compositionally biased region" description="Low complexity" evidence="6">
    <location>
        <begin position="54"/>
        <end position="73"/>
    </location>
</feature>
<feature type="compositionally biased region" description="Low complexity" evidence="6">
    <location>
        <begin position="1153"/>
        <end position="1177"/>
    </location>
</feature>
<reference evidence="8" key="1">
    <citation type="submission" date="2025-08" db="UniProtKB">
        <authorList>
            <consortium name="RefSeq"/>
        </authorList>
    </citation>
    <scope>IDENTIFICATION</scope>
    <source>
        <tissue evidence="8">Whole organism</tissue>
    </source>
</reference>
<feature type="region of interest" description="Disordered" evidence="6">
    <location>
        <begin position="358"/>
        <end position="383"/>
    </location>
</feature>
<dbReference type="PANTHER" id="PTHR14728">
    <property type="entry name" value="PROTEIN AURORA BOREALIS"/>
    <property type="match status" value="1"/>
</dbReference>
<dbReference type="KEGG" id="hazt:108666910"/>
<dbReference type="Proteomes" id="UP000694843">
    <property type="component" value="Unplaced"/>
</dbReference>
<dbReference type="AlphaFoldDB" id="A0A8B7N7Z1"/>
<dbReference type="PANTHER" id="PTHR14728:SF2">
    <property type="entry name" value="PROTEIN AURORA BOREALIS"/>
    <property type="match status" value="1"/>
</dbReference>
<dbReference type="GO" id="GO:0005634">
    <property type="term" value="C:nucleus"/>
    <property type="evidence" value="ECO:0007669"/>
    <property type="project" value="TreeGrafter"/>
</dbReference>
<feature type="region of interest" description="Disordered" evidence="6">
    <location>
        <begin position="601"/>
        <end position="626"/>
    </location>
</feature>
<dbReference type="OrthoDB" id="10020858at2759"/>
<name>A0A8B7N7Z1_HYAAZ</name>
<feature type="region of interest" description="Disordered" evidence="6">
    <location>
        <begin position="837"/>
        <end position="858"/>
    </location>
</feature>
<feature type="compositionally biased region" description="Polar residues" evidence="6">
    <location>
        <begin position="1259"/>
        <end position="1268"/>
    </location>
</feature>
<feature type="region of interest" description="Disordered" evidence="6">
    <location>
        <begin position="1153"/>
        <end position="1193"/>
    </location>
</feature>
<protein>
    <recommendedName>
        <fullName evidence="2">Protein aurora borealis</fullName>
    </recommendedName>
</protein>
<organism evidence="7 8">
    <name type="scientific">Hyalella azteca</name>
    <name type="common">Amphipod</name>
    <dbReference type="NCBI Taxonomy" id="294128"/>
    <lineage>
        <taxon>Eukaryota</taxon>
        <taxon>Metazoa</taxon>
        <taxon>Ecdysozoa</taxon>
        <taxon>Arthropoda</taxon>
        <taxon>Crustacea</taxon>
        <taxon>Multicrustacea</taxon>
        <taxon>Malacostraca</taxon>
        <taxon>Eumalacostraca</taxon>
        <taxon>Peracarida</taxon>
        <taxon>Amphipoda</taxon>
        <taxon>Senticaudata</taxon>
        <taxon>Talitrida</taxon>
        <taxon>Talitroidea</taxon>
        <taxon>Hyalellidae</taxon>
        <taxon>Hyalella</taxon>
    </lineage>
</organism>
<gene>
    <name evidence="8" type="primary">LOC108666910</name>
</gene>
<feature type="region of interest" description="Disordered" evidence="6">
    <location>
        <begin position="1239"/>
        <end position="1268"/>
    </location>
</feature>
<dbReference type="GO" id="GO:0051301">
    <property type="term" value="P:cell division"/>
    <property type="evidence" value="ECO:0007669"/>
    <property type="project" value="UniProtKB-KW"/>
</dbReference>
<evidence type="ECO:0000256" key="4">
    <source>
        <dbReference type="ARBA" id="ARBA00022776"/>
    </source>
</evidence>
<dbReference type="GeneID" id="108666910"/>
<evidence type="ECO:0000256" key="1">
    <source>
        <dbReference type="ARBA" id="ARBA00010963"/>
    </source>
</evidence>
<feature type="compositionally biased region" description="Low complexity" evidence="6">
    <location>
        <begin position="323"/>
        <end position="335"/>
    </location>
</feature>
<evidence type="ECO:0000256" key="5">
    <source>
        <dbReference type="ARBA" id="ARBA00023306"/>
    </source>
</evidence>
<feature type="compositionally biased region" description="Gly residues" evidence="6">
    <location>
        <begin position="1239"/>
        <end position="1258"/>
    </location>
</feature>
<keyword evidence="4" id="KW-0498">Mitosis</keyword>
<evidence type="ECO:0000256" key="3">
    <source>
        <dbReference type="ARBA" id="ARBA00022618"/>
    </source>
</evidence>
<dbReference type="PRINTS" id="PR02038">
    <property type="entry name" value="AURORABORA"/>
</dbReference>
<accession>A0A8B7N7Z1</accession>
<dbReference type="GO" id="GO:0007088">
    <property type="term" value="P:regulation of mitotic nuclear division"/>
    <property type="evidence" value="ECO:0007669"/>
    <property type="project" value="TreeGrafter"/>
</dbReference>